<comment type="subcellular location">
    <subcellularLocation>
        <location evidence="1">Cell envelope</location>
    </subcellularLocation>
</comment>
<dbReference type="Gene3D" id="3.40.50.2300">
    <property type="match status" value="2"/>
</dbReference>
<dbReference type="Proteomes" id="UP000198538">
    <property type="component" value="Unassembled WGS sequence"/>
</dbReference>
<feature type="domain" description="Periplasmic binding protein" evidence="4">
    <location>
        <begin position="66"/>
        <end position="326"/>
    </location>
</feature>
<evidence type="ECO:0000313" key="6">
    <source>
        <dbReference type="Proteomes" id="UP000198538"/>
    </source>
</evidence>
<dbReference type="PANTHER" id="PTHR46847">
    <property type="entry name" value="D-ALLOSE-BINDING PERIPLASMIC PROTEIN-RELATED"/>
    <property type="match status" value="1"/>
</dbReference>
<evidence type="ECO:0000256" key="3">
    <source>
        <dbReference type="ARBA" id="ARBA00022729"/>
    </source>
</evidence>
<dbReference type="AlphaFoldDB" id="A0A1G5ITH1"/>
<protein>
    <submittedName>
        <fullName evidence="5">Monosaccharide ABC transporter substrate-binding protein, CUT2 family</fullName>
    </submittedName>
</protein>
<reference evidence="6" key="1">
    <citation type="submission" date="2016-10" db="EMBL/GenBank/DDBJ databases">
        <authorList>
            <person name="Varghese N."/>
            <person name="Submissions S."/>
        </authorList>
    </citation>
    <scope>NUCLEOTIDE SEQUENCE [LARGE SCALE GENOMIC DNA]</scope>
    <source>
        <strain evidence="6">BL9</strain>
    </source>
</reference>
<dbReference type="InterPro" id="IPR025997">
    <property type="entry name" value="SBP_2_dom"/>
</dbReference>
<dbReference type="SUPFAM" id="SSF53822">
    <property type="entry name" value="Periplasmic binding protein-like I"/>
    <property type="match status" value="1"/>
</dbReference>
<keyword evidence="6" id="KW-1185">Reference proteome</keyword>
<dbReference type="GO" id="GO:0030313">
    <property type="term" value="C:cell envelope"/>
    <property type="evidence" value="ECO:0007669"/>
    <property type="project" value="UniProtKB-SubCell"/>
</dbReference>
<proteinExistence type="inferred from homology"/>
<sequence length="353" mass="38738">MKTNAIGLCVLLLILLCLSGCTLVESESKPKPLPVPSNVESLPSLEEWMQSQEYNMPSKEPIILGFSQLGTESAWRIANSTSIQDAAKESGITLIIKNAEQSQTKQFEAVRSFIKQKVDVIAIAPVVESGWDDILQEAKQAGIPVIIVDRSVDAQDTSLFVTTIGSDFYEEGVKAGKYIQDRLRNMPGTIRIAELQGTSGSTPSIQRGEGFRSILGDKAQILFSQSAPADFTENKGRQVMEGFLQVREEERPQVLFAHNDEMAFGAIQAIQDAGLKPGEDIIIVSVDGSRKALQSLADGQINAVVECNPLLGPQLMQATKEIMAGRTLPKRMVPREDIFTQESAKREMLNRKF</sequence>
<dbReference type="RefSeq" id="WP_090920889.1">
    <property type="nucleotide sequence ID" value="NZ_FMVM01000009.1"/>
</dbReference>
<dbReference type="PANTHER" id="PTHR46847:SF3">
    <property type="entry name" value="GALACTOFURANOSE-BINDING PROTEIN YTFQ"/>
    <property type="match status" value="1"/>
</dbReference>
<organism evidence="5 6">
    <name type="scientific">Paenibacillus polysaccharolyticus</name>
    <dbReference type="NCBI Taxonomy" id="582692"/>
    <lineage>
        <taxon>Bacteria</taxon>
        <taxon>Bacillati</taxon>
        <taxon>Bacillota</taxon>
        <taxon>Bacilli</taxon>
        <taxon>Bacillales</taxon>
        <taxon>Paenibacillaceae</taxon>
        <taxon>Paenibacillus</taxon>
    </lineage>
</organism>
<dbReference type="CDD" id="cd06309">
    <property type="entry name" value="PBP1_galactofuranose_YtfQ-like"/>
    <property type="match status" value="1"/>
</dbReference>
<evidence type="ECO:0000256" key="1">
    <source>
        <dbReference type="ARBA" id="ARBA00004196"/>
    </source>
</evidence>
<dbReference type="STRING" id="582692.SAMN05720606_109140"/>
<dbReference type="EMBL" id="FMVM01000009">
    <property type="protein sequence ID" value="SCY79040.1"/>
    <property type="molecule type" value="Genomic_DNA"/>
</dbReference>
<keyword evidence="3" id="KW-0732">Signal</keyword>
<evidence type="ECO:0000259" key="4">
    <source>
        <dbReference type="Pfam" id="PF13407"/>
    </source>
</evidence>
<gene>
    <name evidence="5" type="ORF">SAMN05720606_109140</name>
</gene>
<comment type="similarity">
    <text evidence="2">Belongs to the bacterial solute-binding protein 2 family.</text>
</comment>
<dbReference type="GO" id="GO:0030246">
    <property type="term" value="F:carbohydrate binding"/>
    <property type="evidence" value="ECO:0007669"/>
    <property type="project" value="UniProtKB-ARBA"/>
</dbReference>
<accession>A0A1G5ITH1</accession>
<evidence type="ECO:0000313" key="5">
    <source>
        <dbReference type="EMBL" id="SCY79040.1"/>
    </source>
</evidence>
<evidence type="ECO:0000256" key="2">
    <source>
        <dbReference type="ARBA" id="ARBA00007639"/>
    </source>
</evidence>
<name>A0A1G5ITH1_9BACL</name>
<dbReference type="InterPro" id="IPR028082">
    <property type="entry name" value="Peripla_BP_I"/>
</dbReference>
<dbReference type="Pfam" id="PF13407">
    <property type="entry name" value="Peripla_BP_4"/>
    <property type="match status" value="1"/>
</dbReference>